<feature type="compositionally biased region" description="Low complexity" evidence="1">
    <location>
        <begin position="153"/>
        <end position="181"/>
    </location>
</feature>
<feature type="compositionally biased region" description="Low complexity" evidence="1">
    <location>
        <begin position="207"/>
        <end position="216"/>
    </location>
</feature>
<organism evidence="2 3">
    <name type="scientific">Phascolomyces articulosus</name>
    <dbReference type="NCBI Taxonomy" id="60185"/>
    <lineage>
        <taxon>Eukaryota</taxon>
        <taxon>Fungi</taxon>
        <taxon>Fungi incertae sedis</taxon>
        <taxon>Mucoromycota</taxon>
        <taxon>Mucoromycotina</taxon>
        <taxon>Mucoromycetes</taxon>
        <taxon>Mucorales</taxon>
        <taxon>Lichtheimiaceae</taxon>
        <taxon>Phascolomyces</taxon>
    </lineage>
</organism>
<evidence type="ECO:0000256" key="1">
    <source>
        <dbReference type="SAM" id="MobiDB-lite"/>
    </source>
</evidence>
<proteinExistence type="predicted"/>
<evidence type="ECO:0000313" key="2">
    <source>
        <dbReference type="EMBL" id="KAI9264251.1"/>
    </source>
</evidence>
<feature type="region of interest" description="Disordered" evidence="1">
    <location>
        <begin position="153"/>
        <end position="241"/>
    </location>
</feature>
<dbReference type="PANTHER" id="PTHR37988">
    <property type="entry name" value="UPF0592 MEMBRANE PROTEIN C7D4.03C"/>
    <property type="match status" value="1"/>
</dbReference>
<gene>
    <name evidence="2" type="ORF">BDA99DRAFT_51795</name>
</gene>
<dbReference type="PANTHER" id="PTHR37988:SF1">
    <property type="entry name" value="UPF0592 MEMBRANE PROTEIN C7D4.03C"/>
    <property type="match status" value="1"/>
</dbReference>
<accession>A0AAD5PG74</accession>
<name>A0AAD5PG74_9FUNG</name>
<dbReference type="AlphaFoldDB" id="A0AAD5PG74"/>
<reference evidence="2" key="2">
    <citation type="submission" date="2023-02" db="EMBL/GenBank/DDBJ databases">
        <authorList>
            <consortium name="DOE Joint Genome Institute"/>
            <person name="Mondo S.J."/>
            <person name="Chang Y."/>
            <person name="Wang Y."/>
            <person name="Ahrendt S."/>
            <person name="Andreopoulos W."/>
            <person name="Barry K."/>
            <person name="Beard J."/>
            <person name="Benny G.L."/>
            <person name="Blankenship S."/>
            <person name="Bonito G."/>
            <person name="Cuomo C."/>
            <person name="Desiro A."/>
            <person name="Gervers K.A."/>
            <person name="Hundley H."/>
            <person name="Kuo A."/>
            <person name="LaButti K."/>
            <person name="Lang B.F."/>
            <person name="Lipzen A."/>
            <person name="O'Donnell K."/>
            <person name="Pangilinan J."/>
            <person name="Reynolds N."/>
            <person name="Sandor L."/>
            <person name="Smith M.W."/>
            <person name="Tsang A."/>
            <person name="Grigoriev I.V."/>
            <person name="Stajich J.E."/>
            <person name="Spatafora J.W."/>
        </authorList>
    </citation>
    <scope>NUCLEOTIDE SEQUENCE</scope>
    <source>
        <strain evidence="2">RSA 2281</strain>
    </source>
</reference>
<dbReference type="Proteomes" id="UP001209540">
    <property type="component" value="Unassembled WGS sequence"/>
</dbReference>
<dbReference type="Pfam" id="PF08578">
    <property type="entry name" value="DUF1765"/>
    <property type="match status" value="1"/>
</dbReference>
<protein>
    <submittedName>
        <fullName evidence="2">Uncharacterized protein</fullName>
    </submittedName>
</protein>
<reference evidence="2" key="1">
    <citation type="journal article" date="2022" name="IScience">
        <title>Evolution of zygomycete secretomes and the origins of terrestrial fungal ecologies.</title>
        <authorList>
            <person name="Chang Y."/>
            <person name="Wang Y."/>
            <person name="Mondo S."/>
            <person name="Ahrendt S."/>
            <person name="Andreopoulos W."/>
            <person name="Barry K."/>
            <person name="Beard J."/>
            <person name="Benny G.L."/>
            <person name="Blankenship S."/>
            <person name="Bonito G."/>
            <person name="Cuomo C."/>
            <person name="Desiro A."/>
            <person name="Gervers K.A."/>
            <person name="Hundley H."/>
            <person name="Kuo A."/>
            <person name="LaButti K."/>
            <person name="Lang B.F."/>
            <person name="Lipzen A."/>
            <person name="O'Donnell K."/>
            <person name="Pangilinan J."/>
            <person name="Reynolds N."/>
            <person name="Sandor L."/>
            <person name="Smith M.E."/>
            <person name="Tsang A."/>
            <person name="Grigoriev I.V."/>
            <person name="Stajich J.E."/>
            <person name="Spatafora J.W."/>
        </authorList>
    </citation>
    <scope>NUCLEOTIDE SEQUENCE</scope>
    <source>
        <strain evidence="2">RSA 2281</strain>
    </source>
</reference>
<dbReference type="EMBL" id="JAIXMP010000012">
    <property type="protein sequence ID" value="KAI9264251.1"/>
    <property type="molecule type" value="Genomic_DNA"/>
</dbReference>
<dbReference type="InterPro" id="IPR013887">
    <property type="entry name" value="UPF0592"/>
</dbReference>
<feature type="compositionally biased region" description="Polar residues" evidence="1">
    <location>
        <begin position="217"/>
        <end position="239"/>
    </location>
</feature>
<comment type="caution">
    <text evidence="2">The sequence shown here is derived from an EMBL/GenBank/DDBJ whole genome shotgun (WGS) entry which is preliminary data.</text>
</comment>
<keyword evidence="3" id="KW-1185">Reference proteome</keyword>
<sequence>MSSIRQELLGQQEQQNDVFPEEYSSYQARLCKAMPAHLTSCTEDRQFQIPLKSNGHWISRWKTSDRSLFIMFYQRYHIHLNAYIDAAQGKSHHHHPSSKETLPIQSRNIFLTLSPGYVHLASYLTEKVGSLLRSSIVEEMPWSHDYTATAVAAASTTSTQQQQQTPSSPSLSSSSTTAVAKTQHDIAELARPGSPAVLPMVTPTPSPTSSSRPASPLGTTANNGSEVASVPPRSNSPNSMAAPEIHVVPVSTNDTQQVQTYNGKPKGLDSAARRYAYCLTSCAIDPSGSASESNSRHQNKFDIIAYQDMINVWLRSITKSVSWTSPESVFCLIDFFENVINELQKKQYNGIYPWVDIPFILHTIHLLLTKADNTIIHMRTLAFVFTNFGFLTQRPELLDMLCNKILLHPYLFERFMVHWNSGVRIFFLQCLFWRIRPLWTLSTVQWGFKDGLKSSCDGSKCWNAWNEQYHNGKIYYLMFIYLLCKRIYIYI</sequence>
<evidence type="ECO:0000313" key="3">
    <source>
        <dbReference type="Proteomes" id="UP001209540"/>
    </source>
</evidence>